<proteinExistence type="predicted"/>
<protein>
    <submittedName>
        <fullName evidence="1">Uncharacterized protein</fullName>
    </submittedName>
</protein>
<keyword evidence="2" id="KW-1185">Reference proteome</keyword>
<reference evidence="1 2" key="1">
    <citation type="journal article" date="2020" name="Cell">
        <title>Large-Scale Comparative Analyses of Tick Genomes Elucidate Their Genetic Diversity and Vector Capacities.</title>
        <authorList>
            <consortium name="Tick Genome and Microbiome Consortium (TIGMIC)"/>
            <person name="Jia N."/>
            <person name="Wang J."/>
            <person name="Shi W."/>
            <person name="Du L."/>
            <person name="Sun Y."/>
            <person name="Zhan W."/>
            <person name="Jiang J.F."/>
            <person name="Wang Q."/>
            <person name="Zhang B."/>
            <person name="Ji P."/>
            <person name="Bell-Sakyi L."/>
            <person name="Cui X.M."/>
            <person name="Yuan T.T."/>
            <person name="Jiang B.G."/>
            <person name="Yang W.F."/>
            <person name="Lam T.T."/>
            <person name="Chang Q.C."/>
            <person name="Ding S.J."/>
            <person name="Wang X.J."/>
            <person name="Zhu J.G."/>
            <person name="Ruan X.D."/>
            <person name="Zhao L."/>
            <person name="Wei J.T."/>
            <person name="Ye R.Z."/>
            <person name="Que T.C."/>
            <person name="Du C.H."/>
            <person name="Zhou Y.H."/>
            <person name="Cheng J.X."/>
            <person name="Dai P.F."/>
            <person name="Guo W.B."/>
            <person name="Han X.H."/>
            <person name="Huang E.J."/>
            <person name="Li L.F."/>
            <person name="Wei W."/>
            <person name="Gao Y.C."/>
            <person name="Liu J.Z."/>
            <person name="Shao H.Z."/>
            <person name="Wang X."/>
            <person name="Wang C.C."/>
            <person name="Yang T.C."/>
            <person name="Huo Q.B."/>
            <person name="Li W."/>
            <person name="Chen H.Y."/>
            <person name="Chen S.E."/>
            <person name="Zhou L.G."/>
            <person name="Ni X.B."/>
            <person name="Tian J.H."/>
            <person name="Sheng Y."/>
            <person name="Liu T."/>
            <person name="Pan Y.S."/>
            <person name="Xia L.Y."/>
            <person name="Li J."/>
            <person name="Zhao F."/>
            <person name="Cao W.C."/>
        </authorList>
    </citation>
    <scope>NUCLEOTIDE SEQUENCE [LARGE SCALE GENOMIC DNA]</scope>
    <source>
        <strain evidence="1">Iper-2018</strain>
    </source>
</reference>
<evidence type="ECO:0000313" key="2">
    <source>
        <dbReference type="Proteomes" id="UP000805193"/>
    </source>
</evidence>
<sequence length="372" mass="40989">MAASRNDAARRIASFEFAARACDLVFGVSYPLGPSVPRQSLPDRLNSMELYNDRQSLEVSLYEGDGEGTADAAASPLLATLRFYGAGTFHTMTGGLVHVSQPTVCCTLGRVTTLVATVLFKRLVHFPAASEPHAIVRDFYAMGQFPGVASCVGCSHVRIRSPGENDAEVYCSRKGVFSLNVQLVLAQLRFLSMKCGPLAECVVVVLLKKVAAQGVLLLNEGHPHVIFISEAPFPERHASSSLAGPTAYSFRRSTTVARCSTLRILRSESWKQVDRCRNILRIKCHASGVGERTAERDYRRHLKTAAQYTEFFWEQTRPKLVKKTSSRVGGQEEVTVLGDVTLQSKVEECLEHGPKCSQEQRMRPVTQLSLVR</sequence>
<organism evidence="1 2">
    <name type="scientific">Ixodes persulcatus</name>
    <name type="common">Taiga tick</name>
    <dbReference type="NCBI Taxonomy" id="34615"/>
    <lineage>
        <taxon>Eukaryota</taxon>
        <taxon>Metazoa</taxon>
        <taxon>Ecdysozoa</taxon>
        <taxon>Arthropoda</taxon>
        <taxon>Chelicerata</taxon>
        <taxon>Arachnida</taxon>
        <taxon>Acari</taxon>
        <taxon>Parasitiformes</taxon>
        <taxon>Ixodida</taxon>
        <taxon>Ixodoidea</taxon>
        <taxon>Ixodidae</taxon>
        <taxon>Ixodinae</taxon>
        <taxon>Ixodes</taxon>
    </lineage>
</organism>
<gene>
    <name evidence="1" type="ORF">HPB47_002864</name>
</gene>
<dbReference type="EMBL" id="JABSTQ010010399">
    <property type="protein sequence ID" value="KAG0421241.1"/>
    <property type="molecule type" value="Genomic_DNA"/>
</dbReference>
<accession>A0AC60PK28</accession>
<dbReference type="Proteomes" id="UP000805193">
    <property type="component" value="Unassembled WGS sequence"/>
</dbReference>
<evidence type="ECO:0000313" key="1">
    <source>
        <dbReference type="EMBL" id="KAG0421241.1"/>
    </source>
</evidence>
<comment type="caution">
    <text evidence="1">The sequence shown here is derived from an EMBL/GenBank/DDBJ whole genome shotgun (WGS) entry which is preliminary data.</text>
</comment>
<name>A0AC60PK28_IXOPE</name>